<dbReference type="Gene3D" id="3.30.70.270">
    <property type="match status" value="1"/>
</dbReference>
<keyword evidence="2" id="KW-1185">Reference proteome</keyword>
<dbReference type="InterPro" id="IPR043128">
    <property type="entry name" value="Rev_trsase/Diguanyl_cyclase"/>
</dbReference>
<feature type="non-terminal residue" evidence="1">
    <location>
        <position position="1"/>
    </location>
</feature>
<gene>
    <name evidence="1" type="ORF">M9458_017256</name>
</gene>
<name>A0ABD0QHW7_CIRMR</name>
<proteinExistence type="predicted"/>
<evidence type="ECO:0000313" key="2">
    <source>
        <dbReference type="Proteomes" id="UP001529510"/>
    </source>
</evidence>
<dbReference type="AlphaFoldDB" id="A0ABD0QHW7"/>
<dbReference type="SUPFAM" id="SSF56672">
    <property type="entry name" value="DNA/RNA polymerases"/>
    <property type="match status" value="1"/>
</dbReference>
<dbReference type="EMBL" id="JAMKFB020000008">
    <property type="protein sequence ID" value="KAL0185586.1"/>
    <property type="molecule type" value="Genomic_DNA"/>
</dbReference>
<dbReference type="Gene3D" id="3.10.10.10">
    <property type="entry name" value="HIV Type 1 Reverse Transcriptase, subunit A, domain 1"/>
    <property type="match status" value="1"/>
</dbReference>
<feature type="non-terminal residue" evidence="1">
    <location>
        <position position="186"/>
    </location>
</feature>
<dbReference type="Proteomes" id="UP001529510">
    <property type="component" value="Unassembled WGS sequence"/>
</dbReference>
<evidence type="ECO:0000313" key="1">
    <source>
        <dbReference type="EMBL" id="KAL0185586.1"/>
    </source>
</evidence>
<protein>
    <submittedName>
        <fullName evidence="1">Uncharacterized protein</fullName>
    </submittedName>
</protein>
<comment type="caution">
    <text evidence="1">The sequence shown here is derived from an EMBL/GenBank/DDBJ whole genome shotgun (WGS) entry which is preliminary data.</text>
</comment>
<reference evidence="1 2" key="1">
    <citation type="submission" date="2024-05" db="EMBL/GenBank/DDBJ databases">
        <title>Genome sequencing and assembly of Indian major carp, Cirrhinus mrigala (Hamilton, 1822).</title>
        <authorList>
            <person name="Mohindra V."/>
            <person name="Chowdhury L.M."/>
            <person name="Lal K."/>
            <person name="Jena J.K."/>
        </authorList>
    </citation>
    <scope>NUCLEOTIDE SEQUENCE [LARGE SCALE GENOMIC DNA]</scope>
    <source>
        <strain evidence="1">CM1030</strain>
        <tissue evidence="1">Blood</tissue>
    </source>
</reference>
<accession>A0ABD0QHW7</accession>
<dbReference type="InterPro" id="IPR043502">
    <property type="entry name" value="DNA/RNA_pol_sf"/>
</dbReference>
<organism evidence="1 2">
    <name type="scientific">Cirrhinus mrigala</name>
    <name type="common">Mrigala</name>
    <dbReference type="NCBI Taxonomy" id="683832"/>
    <lineage>
        <taxon>Eukaryota</taxon>
        <taxon>Metazoa</taxon>
        <taxon>Chordata</taxon>
        <taxon>Craniata</taxon>
        <taxon>Vertebrata</taxon>
        <taxon>Euteleostomi</taxon>
        <taxon>Actinopterygii</taxon>
        <taxon>Neopterygii</taxon>
        <taxon>Teleostei</taxon>
        <taxon>Ostariophysi</taxon>
        <taxon>Cypriniformes</taxon>
        <taxon>Cyprinidae</taxon>
        <taxon>Labeoninae</taxon>
        <taxon>Labeonini</taxon>
        <taxon>Cirrhinus</taxon>
    </lineage>
</organism>
<sequence>TLRPRFGPATRCPSGVPCVFLRCPTAGTSVVSLVPLVRFLGAWLVLPGPSRWLLRTIRLGYAIQFAWRTPKFRGIHFTSVEAADAPVLSAEITTLLAKGAIQPAPPADMKAGFYSPYIIVPMKGGGLRPILDLHVLNRALHRLPFKMLTQKHTSWCVRPQDWFAVTDLKDTYFHASIFPCHRPFLL</sequence>